<dbReference type="GO" id="GO:0051287">
    <property type="term" value="F:NAD binding"/>
    <property type="evidence" value="ECO:0007669"/>
    <property type="project" value="InterPro"/>
</dbReference>
<dbReference type="RefSeq" id="WP_002716956.1">
    <property type="nucleotide sequence ID" value="NZ_UFSI01000001.1"/>
</dbReference>
<sequence length="299" mass="31815">MSWKDLVIAVVAGDNREQEIARCAVRAGAKVRCFGFPWPEAGIEGAYHAADAADALKGADVALFPIPGITPEGALFAPKLGSKIIPTREMMAGMRRPGHIILGWADSNLKAICEELKITIHEYEWDVDLMLLRGPAIVEGVLKAIIENTDITIHRSRICLVGHGTIGALLARTLVSLGAYVTVAARNPVQRAAAQAAGANSVTLEELERVLPETDILVGSVPKQIVKEKELQALPKHALVVDVAAPPGSIDQASAKALGLKTIWARGMGSRAPVTVGRSQWIGVSRRIEDILKARSGGS</sequence>
<feature type="domain" description="D-isomer specific 2-hydroxyacid dehydrogenase NAD-binding" evidence="1">
    <location>
        <begin position="152"/>
        <end position="244"/>
    </location>
</feature>
<dbReference type="Pfam" id="PF02826">
    <property type="entry name" value="2-Hacid_dh_C"/>
    <property type="match status" value="1"/>
</dbReference>
<evidence type="ECO:0000313" key="3">
    <source>
        <dbReference type="EMBL" id="SUU86132.1"/>
    </source>
</evidence>
<evidence type="ECO:0000313" key="4">
    <source>
        <dbReference type="Proteomes" id="UP000254343"/>
    </source>
</evidence>
<dbReference type="OrthoDB" id="8840764at2"/>
<name>A0A380WB44_AFIFE</name>
<dbReference type="SUPFAM" id="SSF51735">
    <property type="entry name" value="NAD(P)-binding Rossmann-fold domains"/>
    <property type="match status" value="1"/>
</dbReference>
<evidence type="ECO:0000259" key="1">
    <source>
        <dbReference type="Pfam" id="PF02826"/>
    </source>
</evidence>
<dbReference type="EMBL" id="UIGB01000001">
    <property type="protein sequence ID" value="SUU86132.1"/>
    <property type="molecule type" value="Genomic_DNA"/>
</dbReference>
<dbReference type="Gene3D" id="3.40.50.720">
    <property type="entry name" value="NAD(P)-binding Rossmann-like Domain"/>
    <property type="match status" value="2"/>
</dbReference>
<accession>A0A380WB44</accession>
<dbReference type="InterPro" id="IPR031629">
    <property type="entry name" value="DpaA_N"/>
</dbReference>
<evidence type="ECO:0000259" key="2">
    <source>
        <dbReference type="Pfam" id="PF16924"/>
    </source>
</evidence>
<dbReference type="Pfam" id="PF16924">
    <property type="entry name" value="DpaA_N"/>
    <property type="match status" value="1"/>
</dbReference>
<gene>
    <name evidence="3" type="primary">spoVFA</name>
    <name evidence="3" type="ORF">NCTC12722_03354</name>
</gene>
<proteinExistence type="predicted"/>
<dbReference type="Proteomes" id="UP000254343">
    <property type="component" value="Unassembled WGS sequence"/>
</dbReference>
<organism evidence="3 4">
    <name type="scientific">Afipia felis</name>
    <name type="common">Cat scratch disease bacillus</name>
    <dbReference type="NCBI Taxonomy" id="1035"/>
    <lineage>
        <taxon>Bacteria</taxon>
        <taxon>Pseudomonadati</taxon>
        <taxon>Pseudomonadota</taxon>
        <taxon>Alphaproteobacteria</taxon>
        <taxon>Hyphomicrobiales</taxon>
        <taxon>Nitrobacteraceae</taxon>
        <taxon>Afipia</taxon>
    </lineage>
</organism>
<reference evidence="3 4" key="1">
    <citation type="submission" date="2018-06" db="EMBL/GenBank/DDBJ databases">
        <authorList>
            <consortium name="Pathogen Informatics"/>
            <person name="Doyle S."/>
        </authorList>
    </citation>
    <scope>NUCLEOTIDE SEQUENCE [LARGE SCALE GENOMIC DNA]</scope>
    <source>
        <strain evidence="3 4">NCTC12722</strain>
    </source>
</reference>
<feature type="domain" description="Dipicolinate synthase subunit A N-terminal" evidence="2">
    <location>
        <begin position="8"/>
        <end position="123"/>
    </location>
</feature>
<dbReference type="InterPro" id="IPR036291">
    <property type="entry name" value="NAD(P)-bd_dom_sf"/>
</dbReference>
<dbReference type="AlphaFoldDB" id="A0A380WB44"/>
<protein>
    <submittedName>
        <fullName evidence="3">Stage V sporulation protein FA</fullName>
    </submittedName>
</protein>
<dbReference type="InterPro" id="IPR006140">
    <property type="entry name" value="D-isomer_DH_NAD-bd"/>
</dbReference>